<accession>A0A9D9IQR3</accession>
<dbReference type="Proteomes" id="UP000823598">
    <property type="component" value="Unassembled WGS sequence"/>
</dbReference>
<gene>
    <name evidence="2" type="ORF">IAB88_03945</name>
</gene>
<proteinExistence type="predicted"/>
<organism evidence="2 3">
    <name type="scientific">Candidatus Limisoma faecipullorum</name>
    <dbReference type="NCBI Taxonomy" id="2840854"/>
    <lineage>
        <taxon>Bacteria</taxon>
        <taxon>Pseudomonadati</taxon>
        <taxon>Bacteroidota</taxon>
        <taxon>Bacteroidia</taxon>
        <taxon>Bacteroidales</taxon>
        <taxon>Candidatus Limisoma</taxon>
    </lineage>
</organism>
<name>A0A9D9IQR3_9BACT</name>
<reference evidence="2" key="1">
    <citation type="submission" date="2020-10" db="EMBL/GenBank/DDBJ databases">
        <authorList>
            <person name="Gilroy R."/>
        </authorList>
    </citation>
    <scope>NUCLEOTIDE SEQUENCE</scope>
    <source>
        <strain evidence="2">6919</strain>
    </source>
</reference>
<feature type="domain" description="DUF5672" evidence="1">
    <location>
        <begin position="69"/>
        <end position="237"/>
    </location>
</feature>
<dbReference type="Pfam" id="PF18922">
    <property type="entry name" value="DUF5672"/>
    <property type="match status" value="1"/>
</dbReference>
<sequence length="254" mass="29713">MSLVKIVIPLYKETLSAQEKQALANNVNILSAYPITFLKPEGTDVSVVTSGYPQAEVLEVSAEWLGRKRGIAGYNEMMMSKEFYDMFSDYEYILICQTDVWIFRDELMRWCERGYDIVAAPWPTRPRYRHFPLKQLFSLRKAICPNSKSVQRQEKCGKVGNGGLSLRRIASFQAACLRYSDEIEHFMRIKENEDIFWAFVPEDFNYPSEKAALEFSFDNKPALCYRLNGKRLPMGCHGYMHKSRLEFWRRFIDC</sequence>
<dbReference type="EMBL" id="JADIMC010000045">
    <property type="protein sequence ID" value="MBO8476126.1"/>
    <property type="molecule type" value="Genomic_DNA"/>
</dbReference>
<evidence type="ECO:0000313" key="3">
    <source>
        <dbReference type="Proteomes" id="UP000823598"/>
    </source>
</evidence>
<evidence type="ECO:0000259" key="1">
    <source>
        <dbReference type="Pfam" id="PF18922"/>
    </source>
</evidence>
<reference evidence="2" key="2">
    <citation type="journal article" date="2021" name="PeerJ">
        <title>Extensive microbial diversity within the chicken gut microbiome revealed by metagenomics and culture.</title>
        <authorList>
            <person name="Gilroy R."/>
            <person name="Ravi A."/>
            <person name="Getino M."/>
            <person name="Pursley I."/>
            <person name="Horton D.L."/>
            <person name="Alikhan N.F."/>
            <person name="Baker D."/>
            <person name="Gharbi K."/>
            <person name="Hall N."/>
            <person name="Watson M."/>
            <person name="Adriaenssens E.M."/>
            <person name="Foster-Nyarko E."/>
            <person name="Jarju S."/>
            <person name="Secka A."/>
            <person name="Antonio M."/>
            <person name="Oren A."/>
            <person name="Chaudhuri R.R."/>
            <person name="La Ragione R."/>
            <person name="Hildebrand F."/>
            <person name="Pallen M.J."/>
        </authorList>
    </citation>
    <scope>NUCLEOTIDE SEQUENCE</scope>
    <source>
        <strain evidence="2">6919</strain>
    </source>
</reference>
<dbReference type="AlphaFoldDB" id="A0A9D9IQR3"/>
<comment type="caution">
    <text evidence="2">The sequence shown here is derived from an EMBL/GenBank/DDBJ whole genome shotgun (WGS) entry which is preliminary data.</text>
</comment>
<dbReference type="InterPro" id="IPR043729">
    <property type="entry name" value="DUF5672"/>
</dbReference>
<evidence type="ECO:0000313" key="2">
    <source>
        <dbReference type="EMBL" id="MBO8476126.1"/>
    </source>
</evidence>
<protein>
    <recommendedName>
        <fullName evidence="1">DUF5672 domain-containing protein</fullName>
    </recommendedName>
</protein>